<evidence type="ECO:0000313" key="5">
    <source>
        <dbReference type="Proteomes" id="UP000472272"/>
    </source>
</evidence>
<dbReference type="PANTHER" id="PTHR14969:SF14">
    <property type="entry name" value="SPHINGOSINE-1-PHOSPHATE PHOSPHATASE 2"/>
    <property type="match status" value="1"/>
</dbReference>
<dbReference type="Gene3D" id="1.20.144.10">
    <property type="entry name" value="Phosphatidic acid phosphatase type 2/haloperoxidase"/>
    <property type="match status" value="1"/>
</dbReference>
<dbReference type="GO" id="GO:0042392">
    <property type="term" value="F:sphingosine-1-phosphate phosphatase activity"/>
    <property type="evidence" value="ECO:0007669"/>
    <property type="project" value="Ensembl"/>
</dbReference>
<reference evidence="4" key="3">
    <citation type="submission" date="2025-09" db="UniProtKB">
        <authorList>
            <consortium name="Ensembl"/>
        </authorList>
    </citation>
    <scope>IDENTIFICATION</scope>
</reference>
<feature type="domain" description="Phosphatidic acid phosphatase type 2/haloperoxidase" evidence="3">
    <location>
        <begin position="153"/>
        <end position="271"/>
    </location>
</feature>
<feature type="transmembrane region" description="Helical" evidence="2">
    <location>
        <begin position="315"/>
        <end position="335"/>
    </location>
</feature>
<dbReference type="OMA" id="KFMVGIV"/>
<feature type="transmembrane region" description="Helical" evidence="2">
    <location>
        <begin position="355"/>
        <end position="373"/>
    </location>
</feature>
<sequence>MACLLDSQPVARFQRCCGLFPASEGAAEQAGKVGNGSPLHLPARDVANGRSSPAKQRAHPPAPGAASNGWKDCSQEYVVKNYFYYYLFRISAAMGQEVFYITFLPFSYWSINPYVARRLILMWSNLRGQELLHSRNKPPDLYPSLSEFCPGFTLLHNMPSSAHTVVMYIGQVSKDLLKWPRPCSPPVVKLEKRTTAEYGMPSTHAMAATAISFTFVVTTVNKYKYPLELGLLGAFLFSTLVCLSRIYTGMHTVLDVIVGSLISAILTALAYPTWDLLDHLMLTSPWCPMFCIIVPLILCYNYPKLDYYSPTRADTTTILGAGAGAITGFWINNHYVSNVSAEEATHSIPSVTGDMLLMVLAQFLVGIAVLLIIRQIIKSLALKSLCSWYKVSINDIEAMQQIEIEVPYKFITYSTIGLSATVLVPLLHKLLGLN</sequence>
<dbReference type="Pfam" id="PF01569">
    <property type="entry name" value="PAP2"/>
    <property type="match status" value="1"/>
</dbReference>
<dbReference type="InterPro" id="IPR000326">
    <property type="entry name" value="PAP2/HPO"/>
</dbReference>
<dbReference type="GO" id="GO:0005789">
    <property type="term" value="C:endoplasmic reticulum membrane"/>
    <property type="evidence" value="ECO:0007669"/>
    <property type="project" value="TreeGrafter"/>
</dbReference>
<evidence type="ECO:0000256" key="2">
    <source>
        <dbReference type="SAM" id="Phobius"/>
    </source>
</evidence>
<keyword evidence="5" id="KW-1185">Reference proteome</keyword>
<proteinExistence type="predicted"/>
<evidence type="ECO:0000259" key="3">
    <source>
        <dbReference type="SMART" id="SM00014"/>
    </source>
</evidence>
<feature type="transmembrane region" description="Helical" evidence="2">
    <location>
        <begin position="229"/>
        <end position="247"/>
    </location>
</feature>
<evidence type="ECO:0000256" key="1">
    <source>
        <dbReference type="SAM" id="MobiDB-lite"/>
    </source>
</evidence>
<feature type="transmembrane region" description="Helical" evidence="2">
    <location>
        <begin position="254"/>
        <end position="274"/>
    </location>
</feature>
<dbReference type="PANTHER" id="PTHR14969">
    <property type="entry name" value="SPHINGOSINE-1-PHOSPHATE PHOSPHOHYDROLASE"/>
    <property type="match status" value="1"/>
</dbReference>
<dbReference type="SMART" id="SM00014">
    <property type="entry name" value="acidPPc"/>
    <property type="match status" value="1"/>
</dbReference>
<dbReference type="GO" id="GO:0061469">
    <property type="term" value="P:regulation of type B pancreatic cell proliferation"/>
    <property type="evidence" value="ECO:0007669"/>
    <property type="project" value="Ensembl"/>
</dbReference>
<name>A0A670JPG6_PODMU</name>
<accession>A0A670JPG6</accession>
<feature type="region of interest" description="Disordered" evidence="1">
    <location>
        <begin position="44"/>
        <end position="69"/>
    </location>
</feature>
<dbReference type="Ensembl" id="ENSPMRT00000026924.1">
    <property type="protein sequence ID" value="ENSPMRP00000025364.1"/>
    <property type="gene ID" value="ENSPMRG00000016417.1"/>
</dbReference>
<reference evidence="4 5" key="1">
    <citation type="journal article" date="2019" name="Proc. Natl. Acad. Sci. U.S.A.">
        <title>Regulatory changes in pterin and carotenoid genes underlie balanced color polymorphisms in the wall lizard.</title>
        <authorList>
            <person name="Andrade P."/>
            <person name="Pinho C."/>
            <person name="Perez I de Lanuza G."/>
            <person name="Afonso S."/>
            <person name="Brejcha J."/>
            <person name="Rubin C.J."/>
            <person name="Wallerman O."/>
            <person name="Pereira P."/>
            <person name="Sabatino S.J."/>
            <person name="Bellati A."/>
            <person name="Pellitteri-Rosa D."/>
            <person name="Bosakova Z."/>
            <person name="Bunikis I."/>
            <person name="Carretero M.A."/>
            <person name="Feiner N."/>
            <person name="Marsik P."/>
            <person name="Pauperio F."/>
            <person name="Salvi D."/>
            <person name="Soler L."/>
            <person name="While G.M."/>
            <person name="Uller T."/>
            <person name="Font E."/>
            <person name="Andersson L."/>
            <person name="Carneiro M."/>
        </authorList>
    </citation>
    <scope>NUCLEOTIDE SEQUENCE</scope>
</reference>
<dbReference type="GeneTree" id="ENSGT00940000159500"/>
<organism evidence="4 5">
    <name type="scientific">Podarcis muralis</name>
    <name type="common">Wall lizard</name>
    <name type="synonym">Lacerta muralis</name>
    <dbReference type="NCBI Taxonomy" id="64176"/>
    <lineage>
        <taxon>Eukaryota</taxon>
        <taxon>Metazoa</taxon>
        <taxon>Chordata</taxon>
        <taxon>Craniata</taxon>
        <taxon>Vertebrata</taxon>
        <taxon>Euteleostomi</taxon>
        <taxon>Lepidosauria</taxon>
        <taxon>Squamata</taxon>
        <taxon>Bifurcata</taxon>
        <taxon>Unidentata</taxon>
        <taxon>Episquamata</taxon>
        <taxon>Laterata</taxon>
        <taxon>Lacertibaenia</taxon>
        <taxon>Lacertidae</taxon>
        <taxon>Podarcis</taxon>
    </lineage>
</organism>
<dbReference type="AlphaFoldDB" id="A0A670JPG6"/>
<keyword evidence="2" id="KW-0472">Membrane</keyword>
<dbReference type="SUPFAM" id="SSF48317">
    <property type="entry name" value="Acid phosphatase/Vanadium-dependent haloperoxidase"/>
    <property type="match status" value="1"/>
</dbReference>
<dbReference type="Proteomes" id="UP000472272">
    <property type="component" value="Chromosome 5"/>
</dbReference>
<keyword evidence="2" id="KW-1133">Transmembrane helix</keyword>
<evidence type="ECO:0000313" key="4">
    <source>
        <dbReference type="Ensembl" id="ENSPMRP00000025364.1"/>
    </source>
</evidence>
<dbReference type="GO" id="GO:0006670">
    <property type="term" value="P:sphingosine metabolic process"/>
    <property type="evidence" value="ECO:0007669"/>
    <property type="project" value="Ensembl"/>
</dbReference>
<dbReference type="InterPro" id="IPR036938">
    <property type="entry name" value="PAP2/HPO_sf"/>
</dbReference>
<keyword evidence="2" id="KW-0812">Transmembrane</keyword>
<dbReference type="CDD" id="cd03388">
    <property type="entry name" value="PAP2_SPPase1"/>
    <property type="match status" value="1"/>
</dbReference>
<feature type="transmembrane region" description="Helical" evidence="2">
    <location>
        <begin position="280"/>
        <end position="303"/>
    </location>
</feature>
<gene>
    <name evidence="4" type="primary">SGPP2</name>
</gene>
<reference evidence="4" key="2">
    <citation type="submission" date="2025-08" db="UniProtKB">
        <authorList>
            <consortium name="Ensembl"/>
        </authorList>
    </citation>
    <scope>IDENTIFICATION</scope>
</reference>
<feature type="transmembrane region" description="Helical" evidence="2">
    <location>
        <begin position="198"/>
        <end position="217"/>
    </location>
</feature>
<protein>
    <submittedName>
        <fullName evidence="4">Sphingosine-1-phosphate phosphatase 2</fullName>
    </submittedName>
</protein>